<evidence type="ECO:0000256" key="10">
    <source>
        <dbReference type="ARBA" id="ARBA00023011"/>
    </source>
</evidence>
<accession>A0A2T9Y8C9</accession>
<keyword evidence="8" id="KW-0752">Steroid biosynthesis</keyword>
<organism evidence="16 18">
    <name type="scientific">Furculomyces boomerangus</name>
    <dbReference type="NCBI Taxonomy" id="61424"/>
    <lineage>
        <taxon>Eukaryota</taxon>
        <taxon>Fungi</taxon>
        <taxon>Fungi incertae sedis</taxon>
        <taxon>Zoopagomycota</taxon>
        <taxon>Kickxellomycotina</taxon>
        <taxon>Harpellomycetes</taxon>
        <taxon>Harpellales</taxon>
        <taxon>Harpellaceae</taxon>
        <taxon>Furculomyces</taxon>
    </lineage>
</organism>
<evidence type="ECO:0000256" key="12">
    <source>
        <dbReference type="ARBA" id="ARBA00023136"/>
    </source>
</evidence>
<dbReference type="GO" id="GO:0055056">
    <property type="term" value="F:D-glucose transmembrane transporter activity"/>
    <property type="evidence" value="ECO:0007669"/>
    <property type="project" value="UniProtKB-UniRule"/>
</dbReference>
<evidence type="ECO:0000256" key="15">
    <source>
        <dbReference type="RuleBase" id="RU368088"/>
    </source>
</evidence>
<keyword evidence="9 15" id="KW-1133">Transmembrane helix</keyword>
<dbReference type="UniPathway" id="UPA00767">
    <property type="reaction ID" value="UER00751"/>
</dbReference>
<gene>
    <name evidence="17" type="ORF">BB559_000047</name>
    <name evidence="16" type="ORF">BB559_005507</name>
</gene>
<dbReference type="InterPro" id="IPR006449">
    <property type="entry name" value="Squal_synth-like"/>
</dbReference>
<sequence>MSKDISNFLNWVSHPEELISSILYLTKHSTPVEKTNKMKGVGEMKRCYTFLEETSRSFAAVIQEIHPEIRDAVCIYYLVLRGLDTIEDDMTLNIQYKKTLLADFHTYLYDPQWNFDESGPDEKDAHLLMEFHIVISQFLKMNKAYQDIIADITKKMGAGMNIYLEKRVNSVADYEEYCYYVAGLVGIGLSKLFSASGLEDHALEKMENISNSMGLFLQKTNIIRDVNEDVLDNRRFWPTEIWSKHVNYINDLVLNKNVENATYCLNEMCLNALHHIPDIIEYLSSLRDPTIFNFCAIPQAMAIATIARCFNNQLVLDENVKIRKGEAIRLIYEATNINNVQKIIIRYLDEMHKKALTAKNDPNQKQLISKITTLRTNIYARTKFGPLDYLTKTGFLTILLFVFYYFGSTFYMNLGKSKISKP</sequence>
<comment type="catalytic activity">
    <reaction evidence="15">
        <text>2 (2E,6E)-farnesyl diphosphate + NADH + H(+) = squalene + 2 diphosphate + NAD(+)</text>
        <dbReference type="Rhea" id="RHEA:32299"/>
        <dbReference type="ChEBI" id="CHEBI:15378"/>
        <dbReference type="ChEBI" id="CHEBI:15440"/>
        <dbReference type="ChEBI" id="CHEBI:33019"/>
        <dbReference type="ChEBI" id="CHEBI:57540"/>
        <dbReference type="ChEBI" id="CHEBI:57945"/>
        <dbReference type="ChEBI" id="CHEBI:175763"/>
        <dbReference type="EC" id="2.5.1.21"/>
    </reaction>
</comment>
<dbReference type="InterPro" id="IPR019845">
    <property type="entry name" value="Squalene/phytoene_synthase_CS"/>
</dbReference>
<dbReference type="SUPFAM" id="SSF48576">
    <property type="entry name" value="Terpenoid synthases"/>
    <property type="match status" value="1"/>
</dbReference>
<dbReference type="PROSITE" id="PS01045">
    <property type="entry name" value="SQUALEN_PHYTOEN_SYN_2"/>
    <property type="match status" value="1"/>
</dbReference>
<keyword evidence="13" id="KW-1207">Sterol metabolism</keyword>
<evidence type="ECO:0000256" key="6">
    <source>
        <dbReference type="ARBA" id="ARBA00022679"/>
    </source>
</evidence>
<keyword evidence="18" id="KW-1185">Reference proteome</keyword>
<keyword evidence="6 15" id="KW-0808">Transferase</keyword>
<feature type="transmembrane region" description="Helical" evidence="15">
    <location>
        <begin position="394"/>
        <end position="414"/>
    </location>
</feature>
<comment type="similarity">
    <text evidence="3 15">Belongs to the phytoene/squalene synthase family.</text>
</comment>
<evidence type="ECO:0000313" key="16">
    <source>
        <dbReference type="EMBL" id="PVU88576.1"/>
    </source>
</evidence>
<dbReference type="SFLD" id="SFLDG01018">
    <property type="entry name" value="Squalene/Phytoene_Synthase_Lik"/>
    <property type="match status" value="1"/>
</dbReference>
<dbReference type="GO" id="GO:0045338">
    <property type="term" value="P:farnesyl diphosphate metabolic process"/>
    <property type="evidence" value="ECO:0007669"/>
    <property type="project" value="InterPro"/>
</dbReference>
<protein>
    <recommendedName>
        <fullName evidence="4 15">Squalene synthase</fullName>
        <shortName evidence="15">SQS</shortName>
        <shortName evidence="15">SS</shortName>
        <ecNumber evidence="4 15">2.5.1.21</ecNumber>
    </recommendedName>
</protein>
<dbReference type="Gene3D" id="1.10.600.10">
    <property type="entry name" value="Farnesyl Diphosphate Synthase"/>
    <property type="match status" value="1"/>
</dbReference>
<dbReference type="FunFam" id="1.10.600.10:FF:000003">
    <property type="entry name" value="Farnesyl-diphosphate farnesyltransferase 1"/>
    <property type="match status" value="1"/>
</dbReference>
<dbReference type="InterPro" id="IPR008949">
    <property type="entry name" value="Isoprenoid_synthase_dom_sf"/>
</dbReference>
<dbReference type="InterPro" id="IPR044844">
    <property type="entry name" value="Trans_IPPS_euk-type"/>
</dbReference>
<keyword evidence="11" id="KW-0443">Lipid metabolism</keyword>
<evidence type="ECO:0000256" key="5">
    <source>
        <dbReference type="ARBA" id="ARBA00022516"/>
    </source>
</evidence>
<dbReference type="Proteomes" id="UP000245699">
    <property type="component" value="Unassembled WGS sequence"/>
</dbReference>
<evidence type="ECO:0000313" key="17">
    <source>
        <dbReference type="EMBL" id="PVV00196.1"/>
    </source>
</evidence>
<dbReference type="InterPro" id="IPR002060">
    <property type="entry name" value="Squ/phyt_synthse"/>
</dbReference>
<dbReference type="OrthoDB" id="431150at2759"/>
<evidence type="ECO:0000256" key="8">
    <source>
        <dbReference type="ARBA" id="ARBA00022955"/>
    </source>
</evidence>
<proteinExistence type="inferred from homology"/>
<dbReference type="EMBL" id="MBFT01000610">
    <property type="protein sequence ID" value="PVU88576.1"/>
    <property type="molecule type" value="Genomic_DNA"/>
</dbReference>
<comment type="caution">
    <text evidence="16">The sequence shown here is derived from an EMBL/GenBank/DDBJ whole genome shotgun (WGS) entry which is preliminary data.</text>
</comment>
<evidence type="ECO:0000256" key="1">
    <source>
        <dbReference type="ARBA" id="ARBA00001946"/>
    </source>
</evidence>
<name>A0A2T9Y8C9_9FUNG</name>
<dbReference type="STRING" id="61424.A0A2T9Y8C9"/>
<evidence type="ECO:0000256" key="7">
    <source>
        <dbReference type="ARBA" id="ARBA00022692"/>
    </source>
</evidence>
<dbReference type="PANTHER" id="PTHR11626">
    <property type="entry name" value="FARNESYL-DIPHOSPHATE FARNESYLTRANSFERASE"/>
    <property type="match status" value="1"/>
</dbReference>
<evidence type="ECO:0000256" key="9">
    <source>
        <dbReference type="ARBA" id="ARBA00022989"/>
    </source>
</evidence>
<dbReference type="SFLD" id="SFLDS00005">
    <property type="entry name" value="Isoprenoid_Synthase_Type_I"/>
    <property type="match status" value="1"/>
</dbReference>
<dbReference type="GO" id="GO:0051996">
    <property type="term" value="F:squalene synthase [NAD(P)H] activity"/>
    <property type="evidence" value="ECO:0007669"/>
    <property type="project" value="UniProtKB-UniRule"/>
</dbReference>
<comment type="catalytic activity">
    <reaction evidence="15">
        <text>2 (2E,6E)-farnesyl diphosphate + NADPH + H(+) = squalene + 2 diphosphate + NADP(+)</text>
        <dbReference type="Rhea" id="RHEA:32295"/>
        <dbReference type="ChEBI" id="CHEBI:15378"/>
        <dbReference type="ChEBI" id="CHEBI:15440"/>
        <dbReference type="ChEBI" id="CHEBI:33019"/>
        <dbReference type="ChEBI" id="CHEBI:57783"/>
        <dbReference type="ChEBI" id="CHEBI:58349"/>
        <dbReference type="ChEBI" id="CHEBI:175763"/>
        <dbReference type="EC" id="2.5.1.21"/>
    </reaction>
</comment>
<dbReference type="GO" id="GO:0016126">
    <property type="term" value="P:sterol biosynthetic process"/>
    <property type="evidence" value="ECO:0007669"/>
    <property type="project" value="UniProtKB-KW"/>
</dbReference>
<keyword evidence="12 15" id="KW-0472">Membrane</keyword>
<comment type="cofactor">
    <cofactor evidence="1 15">
        <name>Mg(2+)</name>
        <dbReference type="ChEBI" id="CHEBI:18420"/>
    </cofactor>
</comment>
<comment type="function">
    <text evidence="15">Catalyzes the condensation of 2 farnesyl pyrophosphate (FPP) moieties to form squalene.</text>
</comment>
<evidence type="ECO:0000313" key="18">
    <source>
        <dbReference type="Proteomes" id="UP000245699"/>
    </source>
</evidence>
<evidence type="ECO:0000256" key="14">
    <source>
        <dbReference type="ARBA" id="ARBA00023221"/>
    </source>
</evidence>
<keyword evidence="14" id="KW-0753">Steroid metabolism</keyword>
<comment type="pathway">
    <text evidence="15">Terpene metabolism; lanosterol biosynthesis; lanosterol from farnesyl diphosphate: step 1/3.</text>
</comment>
<evidence type="ECO:0000256" key="13">
    <source>
        <dbReference type="ARBA" id="ARBA00023166"/>
    </source>
</evidence>
<keyword evidence="7 15" id="KW-0812">Transmembrane</keyword>
<evidence type="ECO:0000256" key="4">
    <source>
        <dbReference type="ARBA" id="ARBA00012373"/>
    </source>
</evidence>
<dbReference type="InterPro" id="IPR033904">
    <property type="entry name" value="Trans_IPPS_HH"/>
</dbReference>
<evidence type="ECO:0000256" key="2">
    <source>
        <dbReference type="ARBA" id="ARBA00004370"/>
    </source>
</evidence>
<dbReference type="PANTHER" id="PTHR11626:SF2">
    <property type="entry name" value="SQUALENE SYNTHASE"/>
    <property type="match status" value="1"/>
</dbReference>
<dbReference type="CDD" id="cd00683">
    <property type="entry name" value="Trans_IPPS_HH"/>
    <property type="match status" value="1"/>
</dbReference>
<dbReference type="EC" id="2.5.1.21" evidence="4 15"/>
<evidence type="ECO:0000256" key="3">
    <source>
        <dbReference type="ARBA" id="ARBA00006251"/>
    </source>
</evidence>
<dbReference type="NCBIfam" id="TIGR01559">
    <property type="entry name" value="squal_synth"/>
    <property type="match status" value="1"/>
</dbReference>
<dbReference type="GO" id="GO:0005789">
    <property type="term" value="C:endoplasmic reticulum membrane"/>
    <property type="evidence" value="ECO:0007669"/>
    <property type="project" value="TreeGrafter"/>
</dbReference>
<comment type="subcellular location">
    <subcellularLocation>
        <location evidence="2">Membrane</location>
    </subcellularLocation>
</comment>
<dbReference type="EMBL" id="MBFT01000002">
    <property type="protein sequence ID" value="PVV00196.1"/>
    <property type="molecule type" value="Genomic_DNA"/>
</dbReference>
<keyword evidence="5" id="KW-0444">Lipid biosynthesis</keyword>
<dbReference type="Pfam" id="PF00494">
    <property type="entry name" value="SQS_PSY"/>
    <property type="match status" value="1"/>
</dbReference>
<keyword evidence="10" id="KW-0756">Sterol biosynthesis</keyword>
<dbReference type="PROSITE" id="PS01044">
    <property type="entry name" value="SQUALEN_PHYTOEN_SYN_1"/>
    <property type="match status" value="1"/>
</dbReference>
<evidence type="ECO:0000256" key="11">
    <source>
        <dbReference type="ARBA" id="ARBA00023098"/>
    </source>
</evidence>
<dbReference type="AlphaFoldDB" id="A0A2T9Y8C9"/>
<reference evidence="16 18" key="1">
    <citation type="journal article" date="2018" name="MBio">
        <title>Comparative Genomics Reveals the Core Gene Toolbox for the Fungus-Insect Symbiosis.</title>
        <authorList>
            <person name="Wang Y."/>
            <person name="Stata M."/>
            <person name="Wang W."/>
            <person name="Stajich J.E."/>
            <person name="White M.M."/>
            <person name="Moncalvo J.M."/>
        </authorList>
    </citation>
    <scope>NUCLEOTIDE SEQUENCE [LARGE SCALE GENOMIC DNA]</scope>
    <source>
        <strain evidence="16 18">AUS-77-4</strain>
    </source>
</reference>